<evidence type="ECO:0000313" key="14">
    <source>
        <dbReference type="Proteomes" id="UP000199258"/>
    </source>
</evidence>
<keyword evidence="7 13" id="KW-0418">Kinase</keyword>
<dbReference type="STRING" id="335973.SAMN04488693_10990"/>
<dbReference type="UniPathway" id="UPA00060">
    <property type="reaction ID" value="UER00138"/>
</dbReference>
<dbReference type="CDD" id="cd01169">
    <property type="entry name" value="HMPP_kinase"/>
    <property type="match status" value="1"/>
</dbReference>
<evidence type="ECO:0000256" key="1">
    <source>
        <dbReference type="ARBA" id="ARBA00000151"/>
    </source>
</evidence>
<dbReference type="CDD" id="cd19365">
    <property type="entry name" value="TenA_C-like"/>
    <property type="match status" value="1"/>
</dbReference>
<dbReference type="AlphaFoldDB" id="A0A1G8JSF9"/>
<feature type="domain" description="Thiaminase-2/PQQC" evidence="11">
    <location>
        <begin position="333"/>
        <end position="520"/>
    </location>
</feature>
<dbReference type="GO" id="GO:0008972">
    <property type="term" value="F:phosphomethylpyrimidine kinase activity"/>
    <property type="evidence" value="ECO:0007669"/>
    <property type="project" value="UniProtKB-EC"/>
</dbReference>
<evidence type="ECO:0000256" key="10">
    <source>
        <dbReference type="SAM" id="MobiDB-lite"/>
    </source>
</evidence>
<evidence type="ECO:0000256" key="5">
    <source>
        <dbReference type="ARBA" id="ARBA00022679"/>
    </source>
</evidence>
<comment type="catalytic activity">
    <reaction evidence="1">
        <text>4-amino-5-hydroxymethyl-2-methylpyrimidine + ATP = 4-amino-2-methyl-5-(phosphooxymethyl)pyrimidine + ADP + H(+)</text>
        <dbReference type="Rhea" id="RHEA:23096"/>
        <dbReference type="ChEBI" id="CHEBI:15378"/>
        <dbReference type="ChEBI" id="CHEBI:16892"/>
        <dbReference type="ChEBI" id="CHEBI:30616"/>
        <dbReference type="ChEBI" id="CHEBI:58354"/>
        <dbReference type="ChEBI" id="CHEBI:456216"/>
        <dbReference type="EC" id="2.7.1.49"/>
    </reaction>
</comment>
<keyword evidence="14" id="KW-1185">Reference proteome</keyword>
<dbReference type="GO" id="GO:0009229">
    <property type="term" value="P:thiamine diphosphate biosynthetic process"/>
    <property type="evidence" value="ECO:0007669"/>
    <property type="project" value="UniProtKB-UniPathway"/>
</dbReference>
<keyword evidence="9" id="KW-0784">Thiamine biosynthesis</keyword>
<dbReference type="GO" id="GO:0005829">
    <property type="term" value="C:cytosol"/>
    <property type="evidence" value="ECO:0007669"/>
    <property type="project" value="TreeGrafter"/>
</dbReference>
<dbReference type="Gene3D" id="3.40.1190.20">
    <property type="match status" value="1"/>
</dbReference>
<dbReference type="InterPro" id="IPR016084">
    <property type="entry name" value="Haem_Oase-like_multi-hlx"/>
</dbReference>
<dbReference type="SUPFAM" id="SSF48613">
    <property type="entry name" value="Heme oxygenase-like"/>
    <property type="match status" value="1"/>
</dbReference>
<sequence>MSIRTLEEHTQHTKDPSSLPAPARLRTVPRVLSVAGTDPTGGAGIQADLKSIGAHGGYGMAVVTSLVAQNTRGVRSVHTPPSAFLEEQLLAVSDDVTIDAVKIGMLGDVDTIRTVRRWLPRVAGAVVVLDPVMVATSGDRLLAAEAEDELRALVPLADLVTPNLAELAVLLGEPVAPDWDTALDQGKRLAAATGTSVLVKGGHLVARTMGDAEAGGCPDALVDSSGSVLVVPGARVDTRNTHGTGCSLSAALATVQARTGDWEQSLVLVKDWLRGALERADELEVGGGNGPIHHFHQFSAGSVQKVPQDGRPFSELVWELTSGHRSAIETLGFVRALGDGSLPDGQFAYYLAQDALYLGEYSRVLARASALAPTEAEQQFWAKSALNCLEVESELHRTWLAGREAPGRQGPVTKAYVDHLLAASGNGSYAVLVAAVLPCFWLYAHVGNVLHAQWSDAGADRAHPYADWMETYADPAFADATARAIAYADSAFEHASPVDRAAMINAFEASAWYEHEFFDAPTRPDLRESAKLP</sequence>
<reference evidence="13 14" key="1">
    <citation type="submission" date="2016-10" db="EMBL/GenBank/DDBJ databases">
        <authorList>
            <person name="de Groot N.N."/>
        </authorList>
    </citation>
    <scope>NUCLEOTIDE SEQUENCE [LARGE SCALE GENOMIC DNA]</scope>
    <source>
        <strain evidence="13 14">NP_1H</strain>
    </source>
</reference>
<dbReference type="GO" id="GO:0005524">
    <property type="term" value="F:ATP binding"/>
    <property type="evidence" value="ECO:0007669"/>
    <property type="project" value="UniProtKB-KW"/>
</dbReference>
<evidence type="ECO:0000256" key="6">
    <source>
        <dbReference type="ARBA" id="ARBA00022741"/>
    </source>
</evidence>
<dbReference type="InterPro" id="IPR013749">
    <property type="entry name" value="PM/HMP-P_kinase-1"/>
</dbReference>
<feature type="region of interest" description="Disordered" evidence="10">
    <location>
        <begin position="1"/>
        <end position="23"/>
    </location>
</feature>
<proteinExistence type="predicted"/>
<dbReference type="InterPro" id="IPR004399">
    <property type="entry name" value="HMP/HMP-P_kinase_dom"/>
</dbReference>
<dbReference type="NCBIfam" id="TIGR00097">
    <property type="entry name" value="HMP-P_kinase"/>
    <property type="match status" value="1"/>
</dbReference>
<dbReference type="Pfam" id="PF08543">
    <property type="entry name" value="Phos_pyr_kin"/>
    <property type="match status" value="1"/>
</dbReference>
<dbReference type="InterPro" id="IPR004305">
    <property type="entry name" value="Thiaminase-2/PQQC"/>
</dbReference>
<organism evidence="13 14">
    <name type="scientific">Arthrobacter subterraneus</name>
    <dbReference type="NCBI Taxonomy" id="335973"/>
    <lineage>
        <taxon>Bacteria</taxon>
        <taxon>Bacillati</taxon>
        <taxon>Actinomycetota</taxon>
        <taxon>Actinomycetes</taxon>
        <taxon>Micrococcales</taxon>
        <taxon>Micrococcaceae</taxon>
        <taxon>Arthrobacter</taxon>
    </lineage>
</organism>
<dbReference type="InterPro" id="IPR029056">
    <property type="entry name" value="Ribokinase-like"/>
</dbReference>
<name>A0A1G8JSF9_9MICC</name>
<dbReference type="Gene3D" id="1.20.910.10">
    <property type="entry name" value="Heme oxygenase-like"/>
    <property type="match status" value="1"/>
</dbReference>
<dbReference type="GO" id="GO:0009228">
    <property type="term" value="P:thiamine biosynthetic process"/>
    <property type="evidence" value="ECO:0007669"/>
    <property type="project" value="UniProtKB-KW"/>
</dbReference>
<feature type="domain" description="Pyridoxamine kinase/Phosphomethylpyrimidine kinase" evidence="12">
    <location>
        <begin position="38"/>
        <end position="293"/>
    </location>
</feature>
<evidence type="ECO:0000256" key="8">
    <source>
        <dbReference type="ARBA" id="ARBA00022840"/>
    </source>
</evidence>
<dbReference type="FunFam" id="3.40.1190.20:FF:000003">
    <property type="entry name" value="Phosphomethylpyrimidine kinase ThiD"/>
    <property type="match status" value="1"/>
</dbReference>
<evidence type="ECO:0000259" key="12">
    <source>
        <dbReference type="Pfam" id="PF08543"/>
    </source>
</evidence>
<dbReference type="EMBL" id="FNDT01000009">
    <property type="protein sequence ID" value="SDI33470.1"/>
    <property type="molecule type" value="Genomic_DNA"/>
</dbReference>
<keyword evidence="5" id="KW-0808">Transferase</keyword>
<dbReference type="NCBIfam" id="NF011301">
    <property type="entry name" value="PRK14713.1"/>
    <property type="match status" value="1"/>
</dbReference>
<dbReference type="Pfam" id="PF03070">
    <property type="entry name" value="TENA_THI-4"/>
    <property type="match status" value="1"/>
</dbReference>
<evidence type="ECO:0000256" key="4">
    <source>
        <dbReference type="ARBA" id="ARBA00004769"/>
    </source>
</evidence>
<dbReference type="OrthoDB" id="34166at2"/>
<feature type="compositionally biased region" description="Basic and acidic residues" evidence="10">
    <location>
        <begin position="1"/>
        <end position="15"/>
    </location>
</feature>
<dbReference type="PANTHER" id="PTHR20858:SF17">
    <property type="entry name" value="HYDROXYMETHYLPYRIMIDINE_PHOSPHOMETHYLPYRIMIDINE KINASE THI20-RELATED"/>
    <property type="match status" value="1"/>
</dbReference>
<protein>
    <submittedName>
        <fullName evidence="13">Hydroxymethylpyrimidine/phosphomethylpyrimidine kinase</fullName>
    </submittedName>
</protein>
<evidence type="ECO:0000256" key="9">
    <source>
        <dbReference type="ARBA" id="ARBA00022977"/>
    </source>
</evidence>
<comment type="function">
    <text evidence="3">Catalyzes the phosphorylation of hydroxymethylpyrimidine phosphate (HMP-P) to HMP-PP, and of HMP to HMP-P.</text>
</comment>
<dbReference type="PANTHER" id="PTHR20858">
    <property type="entry name" value="PHOSPHOMETHYLPYRIMIDINE KINASE"/>
    <property type="match status" value="1"/>
</dbReference>
<evidence type="ECO:0000256" key="3">
    <source>
        <dbReference type="ARBA" id="ARBA00003848"/>
    </source>
</evidence>
<keyword evidence="8" id="KW-0067">ATP-binding</keyword>
<comment type="pathway">
    <text evidence="4">Cofactor biosynthesis; thiamine diphosphate biosynthesis; 4-amino-2-methyl-5-diphosphomethylpyrimidine from 5-amino-1-(5-phospho-D-ribosyl)imidazole: step 3/3.</text>
</comment>
<keyword evidence="6" id="KW-0547">Nucleotide-binding</keyword>
<dbReference type="RefSeq" id="WP_090586800.1">
    <property type="nucleotide sequence ID" value="NZ_FNDT01000009.1"/>
</dbReference>
<dbReference type="SUPFAM" id="SSF53613">
    <property type="entry name" value="Ribokinase-like"/>
    <property type="match status" value="1"/>
</dbReference>
<comment type="catalytic activity">
    <reaction evidence="2">
        <text>4-amino-2-methyl-5-(phosphooxymethyl)pyrimidine + ATP = 4-amino-2-methyl-5-(diphosphooxymethyl)pyrimidine + ADP</text>
        <dbReference type="Rhea" id="RHEA:19893"/>
        <dbReference type="ChEBI" id="CHEBI:30616"/>
        <dbReference type="ChEBI" id="CHEBI:57841"/>
        <dbReference type="ChEBI" id="CHEBI:58354"/>
        <dbReference type="ChEBI" id="CHEBI:456216"/>
        <dbReference type="EC" id="2.7.4.7"/>
    </reaction>
</comment>
<evidence type="ECO:0000256" key="2">
    <source>
        <dbReference type="ARBA" id="ARBA00000565"/>
    </source>
</evidence>
<evidence type="ECO:0000259" key="11">
    <source>
        <dbReference type="Pfam" id="PF03070"/>
    </source>
</evidence>
<dbReference type="Proteomes" id="UP000199258">
    <property type="component" value="Unassembled WGS sequence"/>
</dbReference>
<evidence type="ECO:0000256" key="7">
    <source>
        <dbReference type="ARBA" id="ARBA00022777"/>
    </source>
</evidence>
<evidence type="ECO:0000313" key="13">
    <source>
        <dbReference type="EMBL" id="SDI33470.1"/>
    </source>
</evidence>
<dbReference type="GO" id="GO:0008902">
    <property type="term" value="F:hydroxymethylpyrimidine kinase activity"/>
    <property type="evidence" value="ECO:0007669"/>
    <property type="project" value="UniProtKB-EC"/>
</dbReference>
<accession>A0A1G8JSF9</accession>
<gene>
    <name evidence="13" type="ORF">SAMN04488693_10990</name>
</gene>